<dbReference type="Pfam" id="PF07883">
    <property type="entry name" value="Cupin_2"/>
    <property type="match status" value="1"/>
</dbReference>
<evidence type="ECO:0000259" key="2">
    <source>
        <dbReference type="Pfam" id="PF07883"/>
    </source>
</evidence>
<dbReference type="EMBL" id="VCQV01000016">
    <property type="protein sequence ID" value="TWP35855.1"/>
    <property type="molecule type" value="Genomic_DNA"/>
</dbReference>
<sequence length="265" mass="28469">MPRSCEGLAPRLCLRTATPCGSCWTPRTPVGPSASIESSFAREPRAPHWHLTTTELVYVLSGAVDLLAGDEVLHAIEGDPVVVPPGVDHAFGATPGADAELLVVITPGIERFNFFRAVHEVLTGEADQSMLAGSDEGYDNHAASALATERWRVSRPSKPYSTRGEPVLDGSPAGRPGSVSRPRCRWWALALRPARYAVRSQVAILRRTALVLGPVRWAASGCRTLTSLRWGAIRGRAGGCELFDVDVVPRCRQRRGVSGENSAVS</sequence>
<dbReference type="SUPFAM" id="SSF51182">
    <property type="entry name" value="RmlC-like cupins"/>
    <property type="match status" value="1"/>
</dbReference>
<accession>A0A563E0D8</accession>
<dbReference type="Gene3D" id="2.60.120.10">
    <property type="entry name" value="Jelly Rolls"/>
    <property type="match status" value="1"/>
</dbReference>
<dbReference type="InterPro" id="IPR014710">
    <property type="entry name" value="RmlC-like_jellyroll"/>
</dbReference>
<protein>
    <submittedName>
        <fullName evidence="3">Cupin domain-containing protein</fullName>
    </submittedName>
</protein>
<reference evidence="3 4" key="2">
    <citation type="submission" date="2019-08" db="EMBL/GenBank/DDBJ databases">
        <title>Jejuicoccus antrihumi gen. nov., sp. nov., a new member of the family Dermacoccaceae isolated from a cave.</title>
        <authorList>
            <person name="Schumann P."/>
            <person name="Kim I.S."/>
        </authorList>
    </citation>
    <scope>NUCLEOTIDE SEQUENCE [LARGE SCALE GENOMIC DNA]</scope>
    <source>
        <strain evidence="3 4">C5-26</strain>
    </source>
</reference>
<reference evidence="3 4" key="1">
    <citation type="submission" date="2019-05" db="EMBL/GenBank/DDBJ databases">
        <authorList>
            <person name="Lee S.D."/>
        </authorList>
    </citation>
    <scope>NUCLEOTIDE SEQUENCE [LARGE SCALE GENOMIC DNA]</scope>
    <source>
        <strain evidence="3 4">C5-26</strain>
    </source>
</reference>
<evidence type="ECO:0000256" key="1">
    <source>
        <dbReference type="SAM" id="MobiDB-lite"/>
    </source>
</evidence>
<name>A0A563E0D8_9MICO</name>
<dbReference type="InterPro" id="IPR013096">
    <property type="entry name" value="Cupin_2"/>
</dbReference>
<feature type="region of interest" description="Disordered" evidence="1">
    <location>
        <begin position="155"/>
        <end position="177"/>
    </location>
</feature>
<dbReference type="InterPro" id="IPR011051">
    <property type="entry name" value="RmlC_Cupin_sf"/>
</dbReference>
<dbReference type="AlphaFoldDB" id="A0A563E0D8"/>
<dbReference type="Proteomes" id="UP000320244">
    <property type="component" value="Unassembled WGS sequence"/>
</dbReference>
<gene>
    <name evidence="3" type="ORF">FGL98_12340</name>
</gene>
<dbReference type="InterPro" id="IPR053146">
    <property type="entry name" value="QDO-like"/>
</dbReference>
<evidence type="ECO:0000313" key="3">
    <source>
        <dbReference type="EMBL" id="TWP35855.1"/>
    </source>
</evidence>
<dbReference type="PANTHER" id="PTHR36440:SF1">
    <property type="entry name" value="PUTATIVE (AFU_ORTHOLOGUE AFUA_8G07350)-RELATED"/>
    <property type="match status" value="1"/>
</dbReference>
<dbReference type="OrthoDB" id="5114244at2"/>
<proteinExistence type="predicted"/>
<feature type="domain" description="Cupin type-2" evidence="2">
    <location>
        <begin position="46"/>
        <end position="104"/>
    </location>
</feature>
<organism evidence="3 4">
    <name type="scientific">Leekyejoonella antrihumi</name>
    <dbReference type="NCBI Taxonomy" id="1660198"/>
    <lineage>
        <taxon>Bacteria</taxon>
        <taxon>Bacillati</taxon>
        <taxon>Actinomycetota</taxon>
        <taxon>Actinomycetes</taxon>
        <taxon>Micrococcales</taxon>
        <taxon>Dermacoccaceae</taxon>
        <taxon>Leekyejoonella</taxon>
    </lineage>
</organism>
<keyword evidence="4" id="KW-1185">Reference proteome</keyword>
<comment type="caution">
    <text evidence="3">The sequence shown here is derived from an EMBL/GenBank/DDBJ whole genome shotgun (WGS) entry which is preliminary data.</text>
</comment>
<evidence type="ECO:0000313" key="4">
    <source>
        <dbReference type="Proteomes" id="UP000320244"/>
    </source>
</evidence>
<dbReference type="PANTHER" id="PTHR36440">
    <property type="entry name" value="PUTATIVE (AFU_ORTHOLOGUE AFUA_8G07350)-RELATED"/>
    <property type="match status" value="1"/>
</dbReference>